<reference evidence="2" key="1">
    <citation type="submission" date="2016-11" db="EMBL/GenBank/DDBJ databases">
        <authorList>
            <person name="Varghese N."/>
            <person name="Submissions S."/>
        </authorList>
    </citation>
    <scope>NUCLEOTIDE SEQUENCE [LARGE SCALE GENOMIC DNA]</scope>
    <source>
        <strain evidence="2">DSM 19514</strain>
    </source>
</reference>
<evidence type="ECO:0000313" key="1">
    <source>
        <dbReference type="EMBL" id="SHE70570.1"/>
    </source>
</evidence>
<accession>A0A1M4VP03</accession>
<sequence length="107" mass="11650">VQQGPKLENSCFTAKLWLGTLEMQPIIDIIRMAVNPIGSLSSRNYEIYHYYSGILDQEVVVVADIASTDFDGTSTQDGHPVGVITGFCNNGSGKKEPVCPDWVDSSL</sequence>
<dbReference type="AlphaFoldDB" id="A0A1M4VP03"/>
<gene>
    <name evidence="1" type="ORF">SAMN02745225_01373</name>
</gene>
<dbReference type="RefSeq" id="WP_218587431.1">
    <property type="nucleotide sequence ID" value="NZ_FQUL01000018.1"/>
</dbReference>
<protein>
    <submittedName>
        <fullName evidence="1">Uncharacterized protein</fullName>
    </submittedName>
</protein>
<dbReference type="EMBL" id="FQUL01000018">
    <property type="protein sequence ID" value="SHE70570.1"/>
    <property type="molecule type" value="Genomic_DNA"/>
</dbReference>
<feature type="non-terminal residue" evidence="1">
    <location>
        <position position="1"/>
    </location>
</feature>
<dbReference type="Proteomes" id="UP000184295">
    <property type="component" value="Unassembled WGS sequence"/>
</dbReference>
<organism evidence="1 2">
    <name type="scientific">Ferrithrix thermotolerans DSM 19514</name>
    <dbReference type="NCBI Taxonomy" id="1121881"/>
    <lineage>
        <taxon>Bacteria</taxon>
        <taxon>Bacillati</taxon>
        <taxon>Actinomycetota</taxon>
        <taxon>Acidimicrobiia</taxon>
        <taxon>Acidimicrobiales</taxon>
        <taxon>Acidimicrobiaceae</taxon>
        <taxon>Ferrithrix</taxon>
    </lineage>
</organism>
<proteinExistence type="predicted"/>
<keyword evidence="2" id="KW-1185">Reference proteome</keyword>
<evidence type="ECO:0000313" key="2">
    <source>
        <dbReference type="Proteomes" id="UP000184295"/>
    </source>
</evidence>
<name>A0A1M4VP03_9ACTN</name>